<evidence type="ECO:0000256" key="1">
    <source>
        <dbReference type="ARBA" id="ARBA00022679"/>
    </source>
</evidence>
<dbReference type="PROSITE" id="PS50994">
    <property type="entry name" value="INTEGRASE"/>
    <property type="match status" value="1"/>
</dbReference>
<dbReference type="InterPro" id="IPR041373">
    <property type="entry name" value="RT_RNaseH"/>
</dbReference>
<evidence type="ECO:0000259" key="7">
    <source>
        <dbReference type="PROSITE" id="PS50878"/>
    </source>
</evidence>
<organism evidence="10 11">
    <name type="scientific">Mucuna pruriens</name>
    <name type="common">Velvet bean</name>
    <name type="synonym">Dolichos pruriens</name>
    <dbReference type="NCBI Taxonomy" id="157652"/>
    <lineage>
        <taxon>Eukaryota</taxon>
        <taxon>Viridiplantae</taxon>
        <taxon>Streptophyta</taxon>
        <taxon>Embryophyta</taxon>
        <taxon>Tracheophyta</taxon>
        <taxon>Spermatophyta</taxon>
        <taxon>Magnoliopsida</taxon>
        <taxon>eudicotyledons</taxon>
        <taxon>Gunneridae</taxon>
        <taxon>Pentapetalae</taxon>
        <taxon>rosids</taxon>
        <taxon>fabids</taxon>
        <taxon>Fabales</taxon>
        <taxon>Fabaceae</taxon>
        <taxon>Papilionoideae</taxon>
        <taxon>50 kb inversion clade</taxon>
        <taxon>NPAAA clade</taxon>
        <taxon>indigoferoid/millettioid clade</taxon>
        <taxon>Phaseoleae</taxon>
        <taxon>Mucuna</taxon>
    </lineage>
</organism>
<name>A0A371I5E8_MUCPR</name>
<dbReference type="CDD" id="cd01647">
    <property type="entry name" value="RT_LTR"/>
    <property type="match status" value="1"/>
</dbReference>
<dbReference type="InterPro" id="IPR001584">
    <property type="entry name" value="Integrase_cat-core"/>
</dbReference>
<sequence length="644" mass="73802">MPFGLKNAGATYERAMVTLFHGMMHKEIEVYVDDMIAKSKTLEQHIEDLRKLFGRLRKYRLKLNPPKCTFGVKSRKLLGFMVSERGIEVDTDKVKAIREMPPHNRFRSLRLPGTDKFHSPIHFPANRNMQSDVQTSPEKIEYLERPPVLVPAMLGKPLILYLTILDESMGCMLGQQDETGKERAVYYLSKKFTDCEKRYLALERTCCALVWAAKRLRLLLVAKTDPIKYILEKPTLTGRIARWKMALSEYDITYVSRHAIKGSALADHLAYHPLAESQPLAHKFPNEHIMLTDDKTQPGNEWTMWFDRASYILGNGISVVLASPIDQYFPFAARLGFDCTNNMAEYKACTMGLAMALEHQVKRLRVYGDSALVIYQLRREWETWDIKLIPYHDYVKEMTEAFDVITFHHVPRDENQMADALATLLAMVRVPATHKDRPGSLVPRHKEILGKRGEYPEGASENSKRTLRRLVAGYLLSGSVLYKRNADMTLLRCVDRQEAERVIEEFHEGTFGTHASGHTLACKILRIGYYWTKLESDCHRHIHADRINVAPSTLHSLTSPWPFSMWGIDVIGSIESKASNGHRFILIAIDYFTKWVEAASYSAVTRSVLVKFIKRDIICRYGIPAHVIIDNGTDESQFIHLLDT</sequence>
<accession>A0A371I5E8</accession>
<dbReference type="OrthoDB" id="1304229at2759"/>
<dbReference type="Pfam" id="PF13456">
    <property type="entry name" value="RVT_3"/>
    <property type="match status" value="1"/>
</dbReference>
<protein>
    <submittedName>
        <fullName evidence="10">Retrovirus-related Pol polyprotein from transposon 17.6</fullName>
    </submittedName>
</protein>
<proteinExistence type="predicted"/>
<evidence type="ECO:0000256" key="2">
    <source>
        <dbReference type="ARBA" id="ARBA00022695"/>
    </source>
</evidence>
<evidence type="ECO:0000256" key="4">
    <source>
        <dbReference type="ARBA" id="ARBA00022759"/>
    </source>
</evidence>
<evidence type="ECO:0000256" key="3">
    <source>
        <dbReference type="ARBA" id="ARBA00022722"/>
    </source>
</evidence>
<dbReference type="CDD" id="cd09274">
    <property type="entry name" value="RNase_HI_RT_Ty3"/>
    <property type="match status" value="1"/>
</dbReference>
<keyword evidence="6" id="KW-0695">RNA-directed DNA polymerase</keyword>
<dbReference type="PROSITE" id="PS50879">
    <property type="entry name" value="RNASE_H_1"/>
    <property type="match status" value="1"/>
</dbReference>
<evidence type="ECO:0000259" key="8">
    <source>
        <dbReference type="PROSITE" id="PS50879"/>
    </source>
</evidence>
<dbReference type="InterPro" id="IPR012337">
    <property type="entry name" value="RNaseH-like_sf"/>
</dbReference>
<keyword evidence="3" id="KW-0540">Nuclease</keyword>
<dbReference type="SUPFAM" id="SSF53098">
    <property type="entry name" value="Ribonuclease H-like"/>
    <property type="match status" value="2"/>
</dbReference>
<comment type="caution">
    <text evidence="10">The sequence shown here is derived from an EMBL/GenBank/DDBJ whole genome shotgun (WGS) entry which is preliminary data.</text>
</comment>
<keyword evidence="1" id="KW-0808">Transferase</keyword>
<dbReference type="CDD" id="cd09279">
    <property type="entry name" value="RNase_HI_like"/>
    <property type="match status" value="1"/>
</dbReference>
<dbReference type="InterPro" id="IPR043502">
    <property type="entry name" value="DNA/RNA_pol_sf"/>
</dbReference>
<keyword evidence="5" id="KW-0378">Hydrolase</keyword>
<dbReference type="InterPro" id="IPR036397">
    <property type="entry name" value="RNaseH_sf"/>
</dbReference>
<dbReference type="Gene3D" id="3.30.420.10">
    <property type="entry name" value="Ribonuclease H-like superfamily/Ribonuclease H"/>
    <property type="match status" value="2"/>
</dbReference>
<evidence type="ECO:0000313" key="11">
    <source>
        <dbReference type="Proteomes" id="UP000257109"/>
    </source>
</evidence>
<evidence type="ECO:0000259" key="9">
    <source>
        <dbReference type="PROSITE" id="PS50994"/>
    </source>
</evidence>
<dbReference type="Gene3D" id="3.30.70.270">
    <property type="match status" value="1"/>
</dbReference>
<dbReference type="EMBL" id="QJKJ01000878">
    <property type="protein sequence ID" value="RDY10262.1"/>
    <property type="molecule type" value="Genomic_DNA"/>
</dbReference>
<dbReference type="Proteomes" id="UP000257109">
    <property type="component" value="Unassembled WGS sequence"/>
</dbReference>
<dbReference type="PANTHER" id="PTHR48475">
    <property type="entry name" value="RIBONUCLEASE H"/>
    <property type="match status" value="1"/>
</dbReference>
<gene>
    <name evidence="10" type="primary">pol</name>
    <name evidence="10" type="ORF">CR513_05244</name>
</gene>
<feature type="domain" description="RNase H type-1" evidence="8">
    <location>
        <begin position="298"/>
        <end position="431"/>
    </location>
</feature>
<evidence type="ECO:0000313" key="10">
    <source>
        <dbReference type="EMBL" id="RDY10262.1"/>
    </source>
</evidence>
<evidence type="ECO:0000256" key="5">
    <source>
        <dbReference type="ARBA" id="ARBA00022801"/>
    </source>
</evidence>
<keyword evidence="4" id="KW-0255">Endonuclease</keyword>
<reference evidence="10" key="1">
    <citation type="submission" date="2018-05" db="EMBL/GenBank/DDBJ databases">
        <title>Draft genome of Mucuna pruriens seed.</title>
        <authorList>
            <person name="Nnadi N.E."/>
            <person name="Vos R."/>
            <person name="Hasami M.H."/>
            <person name="Devisetty U.K."/>
            <person name="Aguiy J.C."/>
        </authorList>
    </citation>
    <scope>NUCLEOTIDE SEQUENCE [LARGE SCALE GENOMIC DNA]</scope>
    <source>
        <strain evidence="10">JCA_2017</strain>
    </source>
</reference>
<dbReference type="Gene3D" id="1.10.340.70">
    <property type="match status" value="1"/>
</dbReference>
<dbReference type="Pfam" id="PF00078">
    <property type="entry name" value="RVT_1"/>
    <property type="match status" value="1"/>
</dbReference>
<feature type="non-terminal residue" evidence="10">
    <location>
        <position position="1"/>
    </location>
</feature>
<dbReference type="GO" id="GO:0015074">
    <property type="term" value="P:DNA integration"/>
    <property type="evidence" value="ECO:0007669"/>
    <property type="project" value="InterPro"/>
</dbReference>
<keyword evidence="11" id="KW-1185">Reference proteome</keyword>
<dbReference type="Pfam" id="PF17917">
    <property type="entry name" value="RT_RNaseH"/>
    <property type="match status" value="1"/>
</dbReference>
<keyword evidence="2" id="KW-0548">Nucleotidyltransferase</keyword>
<dbReference type="GO" id="GO:0004523">
    <property type="term" value="F:RNA-DNA hybrid ribonuclease activity"/>
    <property type="evidence" value="ECO:0007669"/>
    <property type="project" value="InterPro"/>
</dbReference>
<feature type="domain" description="Reverse transcriptase" evidence="7">
    <location>
        <begin position="1"/>
        <end position="82"/>
    </location>
</feature>
<dbReference type="PROSITE" id="PS50878">
    <property type="entry name" value="RT_POL"/>
    <property type="match status" value="1"/>
</dbReference>
<evidence type="ECO:0000256" key="6">
    <source>
        <dbReference type="ARBA" id="ARBA00022918"/>
    </source>
</evidence>
<dbReference type="SUPFAM" id="SSF56672">
    <property type="entry name" value="DNA/RNA polymerases"/>
    <property type="match status" value="1"/>
</dbReference>
<dbReference type="GO" id="GO:0003676">
    <property type="term" value="F:nucleic acid binding"/>
    <property type="evidence" value="ECO:0007669"/>
    <property type="project" value="InterPro"/>
</dbReference>
<dbReference type="InterPro" id="IPR043128">
    <property type="entry name" value="Rev_trsase/Diguanyl_cyclase"/>
</dbReference>
<dbReference type="InterPro" id="IPR002156">
    <property type="entry name" value="RNaseH_domain"/>
</dbReference>
<dbReference type="AlphaFoldDB" id="A0A371I5E8"/>
<feature type="domain" description="Integrase catalytic" evidence="9">
    <location>
        <begin position="556"/>
        <end position="644"/>
    </location>
</feature>
<dbReference type="InterPro" id="IPR000477">
    <property type="entry name" value="RT_dom"/>
</dbReference>
<dbReference type="PANTHER" id="PTHR48475:SF1">
    <property type="entry name" value="RNASE H TYPE-1 DOMAIN-CONTAINING PROTEIN"/>
    <property type="match status" value="1"/>
</dbReference>
<dbReference type="GO" id="GO:0003964">
    <property type="term" value="F:RNA-directed DNA polymerase activity"/>
    <property type="evidence" value="ECO:0007669"/>
    <property type="project" value="UniProtKB-KW"/>
</dbReference>